<dbReference type="PROSITE" id="PS50928">
    <property type="entry name" value="ABC_TM1"/>
    <property type="match status" value="1"/>
</dbReference>
<feature type="transmembrane region" description="Helical" evidence="9">
    <location>
        <begin position="35"/>
        <end position="61"/>
    </location>
</feature>
<feature type="transmembrane region" description="Helical" evidence="9">
    <location>
        <begin position="189"/>
        <end position="211"/>
    </location>
</feature>
<name>A0ABV7YRL1_9ACTN</name>
<proteinExistence type="inferred from homology"/>
<comment type="caution">
    <text evidence="12">The sequence shown here is derived from an EMBL/GenBank/DDBJ whole genome shotgun (WGS) entry which is preliminary data.</text>
</comment>
<keyword evidence="13" id="KW-1185">Reference proteome</keyword>
<dbReference type="InterPro" id="IPR011864">
    <property type="entry name" value="Phosphate_PstC"/>
</dbReference>
<comment type="function">
    <text evidence="10">Part of the binding-protein-dependent transport system for phosphate; probably responsible for the translocation of the substrate across the membrane.</text>
</comment>
<dbReference type="InterPro" id="IPR051124">
    <property type="entry name" value="Phosphate_Transport_Permease"/>
</dbReference>
<keyword evidence="4 10" id="KW-1003">Cell membrane</keyword>
<evidence type="ECO:0000259" key="11">
    <source>
        <dbReference type="PROSITE" id="PS50928"/>
    </source>
</evidence>
<keyword evidence="8 9" id="KW-0472">Membrane</keyword>
<dbReference type="RefSeq" id="WP_307782409.1">
    <property type="nucleotide sequence ID" value="NZ_JAFBCM010000001.1"/>
</dbReference>
<comment type="subcellular location">
    <subcellularLocation>
        <location evidence="1 9">Cell membrane</location>
        <topology evidence="1 9">Multi-pass membrane protein</topology>
    </subcellularLocation>
</comment>
<gene>
    <name evidence="12" type="primary">pstC</name>
    <name evidence="12" type="ORF">ACFOUW_38005</name>
</gene>
<organism evidence="12 13">
    <name type="scientific">Tenggerimyces flavus</name>
    <dbReference type="NCBI Taxonomy" id="1708749"/>
    <lineage>
        <taxon>Bacteria</taxon>
        <taxon>Bacillati</taxon>
        <taxon>Actinomycetota</taxon>
        <taxon>Actinomycetes</taxon>
        <taxon>Propionibacteriales</taxon>
        <taxon>Nocardioidaceae</taxon>
        <taxon>Tenggerimyces</taxon>
    </lineage>
</organism>
<dbReference type="Gene3D" id="1.10.3720.10">
    <property type="entry name" value="MetI-like"/>
    <property type="match status" value="1"/>
</dbReference>
<evidence type="ECO:0000256" key="9">
    <source>
        <dbReference type="RuleBase" id="RU363032"/>
    </source>
</evidence>
<keyword evidence="3 9" id="KW-0813">Transport</keyword>
<dbReference type="SUPFAM" id="SSF161098">
    <property type="entry name" value="MetI-like"/>
    <property type="match status" value="1"/>
</dbReference>
<evidence type="ECO:0000256" key="8">
    <source>
        <dbReference type="ARBA" id="ARBA00023136"/>
    </source>
</evidence>
<evidence type="ECO:0000313" key="13">
    <source>
        <dbReference type="Proteomes" id="UP001595699"/>
    </source>
</evidence>
<dbReference type="InterPro" id="IPR035906">
    <property type="entry name" value="MetI-like_sf"/>
</dbReference>
<dbReference type="Pfam" id="PF00528">
    <property type="entry name" value="BPD_transp_1"/>
    <property type="match status" value="1"/>
</dbReference>
<dbReference type="PANTHER" id="PTHR30425">
    <property type="entry name" value="PHOSPHATE TRANSPORT SYSTEM PERMEASE PROTEIN PST"/>
    <property type="match status" value="1"/>
</dbReference>
<dbReference type="PANTHER" id="PTHR30425:SF1">
    <property type="entry name" value="PHOSPHATE TRANSPORT SYSTEM PERMEASE PROTEIN PSTC"/>
    <property type="match status" value="1"/>
</dbReference>
<dbReference type="CDD" id="cd06261">
    <property type="entry name" value="TM_PBP2"/>
    <property type="match status" value="1"/>
</dbReference>
<dbReference type="NCBIfam" id="TIGR02138">
    <property type="entry name" value="phosphate_pstC"/>
    <property type="match status" value="1"/>
</dbReference>
<evidence type="ECO:0000256" key="2">
    <source>
        <dbReference type="ARBA" id="ARBA00007069"/>
    </source>
</evidence>
<feature type="domain" description="ABC transmembrane type-1" evidence="11">
    <location>
        <begin position="87"/>
        <end position="322"/>
    </location>
</feature>
<evidence type="ECO:0000256" key="7">
    <source>
        <dbReference type="ARBA" id="ARBA00022989"/>
    </source>
</evidence>
<feature type="transmembrane region" description="Helical" evidence="9">
    <location>
        <begin position="81"/>
        <end position="102"/>
    </location>
</feature>
<evidence type="ECO:0000256" key="1">
    <source>
        <dbReference type="ARBA" id="ARBA00004651"/>
    </source>
</evidence>
<keyword evidence="5 10" id="KW-0592">Phosphate transport</keyword>
<dbReference type="InterPro" id="IPR000515">
    <property type="entry name" value="MetI-like"/>
</dbReference>
<evidence type="ECO:0000256" key="10">
    <source>
        <dbReference type="RuleBase" id="RU363054"/>
    </source>
</evidence>
<feature type="transmembrane region" description="Helical" evidence="9">
    <location>
        <begin position="122"/>
        <end position="147"/>
    </location>
</feature>
<sequence length="337" mass="35637">MTDARHRDTGDAPGDRPRAIRAALPLGDRVFQGTALGIGLLVLAITGGIALFLGLQAIPTLQRYGLRFFTQVEWQPELDQLGVAAVLVGTITVALVAIAVSFPLSLLTALYISEYAPPRIKAVLVSLVDLMAAVPSIVYGIWGLLFLQPHAIYVARWFHQNLGFIPIFGVDTDPDAAAWAQSRYTSSSFIAGIVVAMMVIPIACAVMREVFSQAPQGEREAALALGATRWGMIRSVVLPFGRGGIIGGTMLGLGRALGETIAVILIISPVFEIKWSILQVGANTTSALIAGRFGEANPAQLSALLAAGLILFLITLLVNTVAAIVVNRSRSGASTEI</sequence>
<feature type="transmembrane region" description="Helical" evidence="9">
    <location>
        <begin position="301"/>
        <end position="326"/>
    </location>
</feature>
<reference evidence="13" key="1">
    <citation type="journal article" date="2019" name="Int. J. Syst. Evol. Microbiol.">
        <title>The Global Catalogue of Microorganisms (GCM) 10K type strain sequencing project: providing services to taxonomists for standard genome sequencing and annotation.</title>
        <authorList>
            <consortium name="The Broad Institute Genomics Platform"/>
            <consortium name="The Broad Institute Genome Sequencing Center for Infectious Disease"/>
            <person name="Wu L."/>
            <person name="Ma J."/>
        </authorList>
    </citation>
    <scope>NUCLEOTIDE SEQUENCE [LARGE SCALE GENOMIC DNA]</scope>
    <source>
        <strain evidence="13">CGMCC 4.7241</strain>
    </source>
</reference>
<evidence type="ECO:0000256" key="4">
    <source>
        <dbReference type="ARBA" id="ARBA00022475"/>
    </source>
</evidence>
<accession>A0ABV7YRL1</accession>
<keyword evidence="6 9" id="KW-0812">Transmembrane</keyword>
<evidence type="ECO:0000313" key="12">
    <source>
        <dbReference type="EMBL" id="MFC3766674.1"/>
    </source>
</evidence>
<feature type="transmembrane region" description="Helical" evidence="9">
    <location>
        <begin position="260"/>
        <end position="281"/>
    </location>
</feature>
<evidence type="ECO:0000256" key="3">
    <source>
        <dbReference type="ARBA" id="ARBA00022448"/>
    </source>
</evidence>
<dbReference type="EMBL" id="JBHRZH010000056">
    <property type="protein sequence ID" value="MFC3766674.1"/>
    <property type="molecule type" value="Genomic_DNA"/>
</dbReference>
<dbReference type="Proteomes" id="UP001595699">
    <property type="component" value="Unassembled WGS sequence"/>
</dbReference>
<evidence type="ECO:0000256" key="5">
    <source>
        <dbReference type="ARBA" id="ARBA00022592"/>
    </source>
</evidence>
<keyword evidence="7 9" id="KW-1133">Transmembrane helix</keyword>
<comment type="similarity">
    <text evidence="2 10">Belongs to the binding-protein-dependent transport system permease family. CysTW subfamily.</text>
</comment>
<protein>
    <recommendedName>
        <fullName evidence="10">Phosphate transport system permease protein</fullName>
    </recommendedName>
</protein>
<evidence type="ECO:0000256" key="6">
    <source>
        <dbReference type="ARBA" id="ARBA00022692"/>
    </source>
</evidence>